<gene>
    <name evidence="1" type="ORF">PECAL_5P28670</name>
</gene>
<comment type="caution">
    <text evidence="1">The sequence shown here is derived from an EMBL/GenBank/DDBJ whole genome shotgun (WGS) entry which is preliminary data.</text>
</comment>
<organism evidence="1 2">
    <name type="scientific">Pelagomonas calceolata</name>
    <dbReference type="NCBI Taxonomy" id="35677"/>
    <lineage>
        <taxon>Eukaryota</taxon>
        <taxon>Sar</taxon>
        <taxon>Stramenopiles</taxon>
        <taxon>Ochrophyta</taxon>
        <taxon>Pelagophyceae</taxon>
        <taxon>Pelagomonadales</taxon>
        <taxon>Pelagomonadaceae</taxon>
        <taxon>Pelagomonas</taxon>
    </lineage>
</organism>
<reference evidence="1" key="1">
    <citation type="submission" date="2021-11" db="EMBL/GenBank/DDBJ databases">
        <authorList>
            <consortium name="Genoscope - CEA"/>
            <person name="William W."/>
        </authorList>
    </citation>
    <scope>NUCLEOTIDE SEQUENCE</scope>
</reference>
<sequence>MRFAIISLVATAALHLPPQRQQRRSSHSSKQLDDVDADFRRLLATGLTPTDAFTPVDVVALTLRALRSGDERFLHRFSTPDFAPAGVQRRGSTFEGLGNGQYALLREEYTADLDDDVLVLDDEAFLRVRLEDASDAHVTLGWELRLQRGCWLTSRWHWHDFRPEFHPGIGEEEWTRICG</sequence>
<protein>
    <submittedName>
        <fullName evidence="1">Uncharacterized protein</fullName>
    </submittedName>
</protein>
<dbReference type="Proteomes" id="UP000789595">
    <property type="component" value="Unassembled WGS sequence"/>
</dbReference>
<evidence type="ECO:0000313" key="2">
    <source>
        <dbReference type="Proteomes" id="UP000789595"/>
    </source>
</evidence>
<keyword evidence="2" id="KW-1185">Reference proteome</keyword>
<dbReference type="OrthoDB" id="41517at2759"/>
<evidence type="ECO:0000313" key="1">
    <source>
        <dbReference type="EMBL" id="CAH0378357.1"/>
    </source>
</evidence>
<dbReference type="EMBL" id="CAKKNE010000005">
    <property type="protein sequence ID" value="CAH0378357.1"/>
    <property type="molecule type" value="Genomic_DNA"/>
</dbReference>
<name>A0A8J2T162_9STRA</name>
<accession>A0A8J2T162</accession>
<proteinExistence type="predicted"/>
<dbReference type="AlphaFoldDB" id="A0A8J2T162"/>